<accession>A0A1M6HAJ1</accession>
<keyword evidence="1" id="KW-1133">Transmembrane helix</keyword>
<dbReference type="AlphaFoldDB" id="A0A1M6HAJ1"/>
<keyword evidence="4" id="KW-1185">Reference proteome</keyword>
<feature type="signal peptide" evidence="2">
    <location>
        <begin position="1"/>
        <end position="17"/>
    </location>
</feature>
<feature type="transmembrane region" description="Helical" evidence="1">
    <location>
        <begin position="62"/>
        <end position="82"/>
    </location>
</feature>
<proteinExistence type="predicted"/>
<feature type="transmembrane region" description="Helical" evidence="1">
    <location>
        <begin position="35"/>
        <end position="55"/>
    </location>
</feature>
<dbReference type="EMBL" id="FQYO01000006">
    <property type="protein sequence ID" value="SHJ19252.1"/>
    <property type="molecule type" value="Genomic_DNA"/>
</dbReference>
<evidence type="ECO:0000256" key="1">
    <source>
        <dbReference type="SAM" id="Phobius"/>
    </source>
</evidence>
<feature type="transmembrane region" description="Helical" evidence="1">
    <location>
        <begin position="88"/>
        <end position="107"/>
    </location>
</feature>
<evidence type="ECO:0000313" key="4">
    <source>
        <dbReference type="Proteomes" id="UP000184292"/>
    </source>
</evidence>
<keyword evidence="2" id="KW-0732">Signal</keyword>
<evidence type="ECO:0000313" key="3">
    <source>
        <dbReference type="EMBL" id="SHJ19252.1"/>
    </source>
</evidence>
<protein>
    <submittedName>
        <fullName evidence="3">Uncharacterized protein</fullName>
    </submittedName>
</protein>
<dbReference type="PROSITE" id="PS51257">
    <property type="entry name" value="PROKAR_LIPOPROTEIN"/>
    <property type="match status" value="1"/>
</dbReference>
<keyword evidence="1" id="KW-0812">Transmembrane</keyword>
<organism evidence="3 4">
    <name type="scientific">Wenxinia saemankumensis</name>
    <dbReference type="NCBI Taxonomy" id="1447782"/>
    <lineage>
        <taxon>Bacteria</taxon>
        <taxon>Pseudomonadati</taxon>
        <taxon>Pseudomonadota</taxon>
        <taxon>Alphaproteobacteria</taxon>
        <taxon>Rhodobacterales</taxon>
        <taxon>Roseobacteraceae</taxon>
        <taxon>Wenxinia</taxon>
    </lineage>
</organism>
<keyword evidence="1" id="KW-0472">Membrane</keyword>
<evidence type="ECO:0000256" key="2">
    <source>
        <dbReference type="SAM" id="SignalP"/>
    </source>
</evidence>
<dbReference type="RefSeq" id="WP_073333176.1">
    <property type="nucleotide sequence ID" value="NZ_FQYO01000006.1"/>
</dbReference>
<gene>
    <name evidence="3" type="ORF">SAMN05444417_3123</name>
</gene>
<reference evidence="3 4" key="1">
    <citation type="submission" date="2016-11" db="EMBL/GenBank/DDBJ databases">
        <authorList>
            <person name="Jaros S."/>
            <person name="Januszkiewicz K."/>
            <person name="Wedrychowicz H."/>
        </authorList>
    </citation>
    <scope>NUCLEOTIDE SEQUENCE [LARGE SCALE GENOMIC DNA]</scope>
    <source>
        <strain evidence="3 4">DSM 100565</strain>
    </source>
</reference>
<name>A0A1M6HAJ1_9RHOB</name>
<feature type="chain" id="PRO_5012883984" evidence="2">
    <location>
        <begin position="18"/>
        <end position="112"/>
    </location>
</feature>
<sequence length="112" mass="11521">MRSLALFSAVCAAFALACGLYVAFAPDTGVTGTPGAWLVVAGAAACTLVALLRAFRWPGGDNALLLALCGIGMALTAIAAWFLMQPAIYVALAYAFVLWIAEIAIGGREVRA</sequence>
<dbReference type="STRING" id="1447782.SAMN05444417_3123"/>
<dbReference type="Proteomes" id="UP000184292">
    <property type="component" value="Unassembled WGS sequence"/>
</dbReference>